<sequence>MRRPTGWSHPDEGSASVEVAVLAPAFGLLLALALLAGRVVLAEQVVETAAWDAARTASIARDGDLTARAEQVAAASLANQDLACTSSRATVDVSGDPAQPGAASSVTVTVVCDVALWDLPLGVWGHTVSAQATSPRDQWRSVP</sequence>
<evidence type="ECO:0000313" key="3">
    <source>
        <dbReference type="Proteomes" id="UP001165405"/>
    </source>
</evidence>
<accession>A0AA41QHU9</accession>
<keyword evidence="3" id="KW-1185">Reference proteome</keyword>
<dbReference type="EMBL" id="JAKGSG010000069">
    <property type="protein sequence ID" value="MCF4123709.1"/>
    <property type="molecule type" value="Genomic_DNA"/>
</dbReference>
<gene>
    <name evidence="2" type="ORF">L1785_22370</name>
</gene>
<reference evidence="2" key="1">
    <citation type="submission" date="2022-01" db="EMBL/GenBank/DDBJ databases">
        <title>Antribacter sp. nov., isolated from Guizhou of China.</title>
        <authorList>
            <person name="Chengliang C."/>
            <person name="Ya Z."/>
        </authorList>
    </citation>
    <scope>NUCLEOTIDE SEQUENCE</scope>
    <source>
        <strain evidence="2">KLBMP 9083</strain>
    </source>
</reference>
<protein>
    <submittedName>
        <fullName evidence="2">Pilus assembly protein</fullName>
    </submittedName>
</protein>
<evidence type="ECO:0000313" key="2">
    <source>
        <dbReference type="EMBL" id="MCF4123709.1"/>
    </source>
</evidence>
<dbReference type="Proteomes" id="UP001165405">
    <property type="component" value="Unassembled WGS sequence"/>
</dbReference>
<name>A0AA41QHU9_9MICO</name>
<dbReference type="AlphaFoldDB" id="A0AA41QHU9"/>
<feature type="domain" description="TadE-like" evidence="1">
    <location>
        <begin position="13"/>
        <end position="55"/>
    </location>
</feature>
<dbReference type="InterPro" id="IPR012495">
    <property type="entry name" value="TadE-like_dom"/>
</dbReference>
<proteinExistence type="predicted"/>
<dbReference type="Pfam" id="PF07811">
    <property type="entry name" value="TadE"/>
    <property type="match status" value="1"/>
</dbReference>
<organism evidence="2 3">
    <name type="scientific">Antribacter soli</name>
    <dbReference type="NCBI Taxonomy" id="2910976"/>
    <lineage>
        <taxon>Bacteria</taxon>
        <taxon>Bacillati</taxon>
        <taxon>Actinomycetota</taxon>
        <taxon>Actinomycetes</taxon>
        <taxon>Micrococcales</taxon>
        <taxon>Promicromonosporaceae</taxon>
        <taxon>Antribacter</taxon>
    </lineage>
</organism>
<dbReference type="RefSeq" id="WP_236091455.1">
    <property type="nucleotide sequence ID" value="NZ_JAKGSG010000069.1"/>
</dbReference>
<comment type="caution">
    <text evidence="2">The sequence shown here is derived from an EMBL/GenBank/DDBJ whole genome shotgun (WGS) entry which is preliminary data.</text>
</comment>
<evidence type="ECO:0000259" key="1">
    <source>
        <dbReference type="Pfam" id="PF07811"/>
    </source>
</evidence>